<evidence type="ECO:0000313" key="2">
    <source>
        <dbReference type="Proteomes" id="UP000046122"/>
    </source>
</evidence>
<dbReference type="EMBL" id="CCNE01000005">
    <property type="protein sequence ID" value="CDX51622.1"/>
    <property type="molecule type" value="Genomic_DNA"/>
</dbReference>
<dbReference type="Proteomes" id="UP000046122">
    <property type="component" value="Unassembled WGS sequence"/>
</dbReference>
<protein>
    <submittedName>
        <fullName evidence="1">Uncharacterized protein</fullName>
    </submittedName>
</protein>
<sequence>MDVRVNGPSQCLCLDVTAEADVVVIRLRMGHTNDVLLDDWPFIQISGDVMRCGADQFHAALVSLLVRIGAFERRQKRMVDVYDPPGHLLTHFIRENLHVTGKHDQLGPRVGHDTHLLCFRFGFVVFCHLDAVKRNVVIHYDLLIVHVIRDHCHDINRKSANTPSIQEIIEAVAEARDHNDDFSLLGLVEKFCFHPKARRDWVETCAQFFEFTPAFGTEAHPHEEIAGVSIVKLRAVCDVASLIGKKS</sequence>
<accession>A0A090FX11</accession>
<organism evidence="1 2">
    <name type="scientific">Mesorhizobium plurifarium</name>
    <dbReference type="NCBI Taxonomy" id="69974"/>
    <lineage>
        <taxon>Bacteria</taxon>
        <taxon>Pseudomonadati</taxon>
        <taxon>Pseudomonadota</taxon>
        <taxon>Alphaproteobacteria</taxon>
        <taxon>Hyphomicrobiales</taxon>
        <taxon>Phyllobacteriaceae</taxon>
        <taxon>Mesorhizobium</taxon>
    </lineage>
</organism>
<proteinExistence type="predicted"/>
<evidence type="ECO:0000313" key="1">
    <source>
        <dbReference type="EMBL" id="CDX51622.1"/>
    </source>
</evidence>
<gene>
    <name evidence="1" type="ORF">MPL3365_130579</name>
</gene>
<dbReference type="AlphaFoldDB" id="A0A090FX11"/>
<name>A0A090FX11_MESPL</name>
<reference evidence="1 2" key="1">
    <citation type="submission" date="2014-08" db="EMBL/GenBank/DDBJ databases">
        <authorList>
            <person name="Moulin Lionel"/>
        </authorList>
    </citation>
    <scope>NUCLEOTIDE SEQUENCE [LARGE SCALE GENOMIC DNA]</scope>
</reference>